<feature type="signal peptide" evidence="7">
    <location>
        <begin position="1"/>
        <end position="18"/>
    </location>
</feature>
<dbReference type="EMBL" id="CVRI01000057">
    <property type="protein sequence ID" value="CRL01986.1"/>
    <property type="molecule type" value="Genomic_DNA"/>
</dbReference>
<evidence type="ECO:0000313" key="10">
    <source>
        <dbReference type="Proteomes" id="UP000183832"/>
    </source>
</evidence>
<evidence type="ECO:0000256" key="7">
    <source>
        <dbReference type="SAM" id="SignalP"/>
    </source>
</evidence>
<name>A0A1J1IQG8_9DIPT</name>
<dbReference type="GO" id="GO:0005576">
    <property type="term" value="C:extracellular region"/>
    <property type="evidence" value="ECO:0007669"/>
    <property type="project" value="InterPro"/>
</dbReference>
<evidence type="ECO:0000259" key="8">
    <source>
        <dbReference type="PROSITE" id="PS50940"/>
    </source>
</evidence>
<gene>
    <name evidence="9" type="ORF">CLUMA_CG015046</name>
</gene>
<dbReference type="PROSITE" id="PS51257">
    <property type="entry name" value="PROKAR_LIPOPROTEIN"/>
    <property type="match status" value="1"/>
</dbReference>
<keyword evidence="3" id="KW-0677">Repeat</keyword>
<feature type="domain" description="Chitin-binding type-2" evidence="8">
    <location>
        <begin position="95"/>
        <end position="155"/>
    </location>
</feature>
<evidence type="ECO:0000256" key="1">
    <source>
        <dbReference type="ARBA" id="ARBA00022669"/>
    </source>
</evidence>
<protein>
    <submittedName>
        <fullName evidence="9">CLUMA_CG015046, isoform A</fullName>
    </submittedName>
</protein>
<proteinExistence type="predicted"/>
<dbReference type="InterPro" id="IPR051940">
    <property type="entry name" value="Chitin_bind-dev_reg"/>
</dbReference>
<keyword evidence="2 7" id="KW-0732">Signal</keyword>
<dbReference type="InterPro" id="IPR002557">
    <property type="entry name" value="Chitin-bd_dom"/>
</dbReference>
<feature type="region of interest" description="Disordered" evidence="6">
    <location>
        <begin position="434"/>
        <end position="505"/>
    </location>
</feature>
<dbReference type="OrthoDB" id="6020543at2759"/>
<evidence type="ECO:0000256" key="6">
    <source>
        <dbReference type="SAM" id="MobiDB-lite"/>
    </source>
</evidence>
<evidence type="ECO:0000313" key="9">
    <source>
        <dbReference type="EMBL" id="CRL01986.1"/>
    </source>
</evidence>
<keyword evidence="4" id="KW-1015">Disulfide bond</keyword>
<dbReference type="SUPFAM" id="SSF57625">
    <property type="entry name" value="Invertebrate chitin-binding proteins"/>
    <property type="match status" value="4"/>
</dbReference>
<dbReference type="SMART" id="SM00494">
    <property type="entry name" value="ChtBD2"/>
    <property type="match status" value="4"/>
</dbReference>
<organism evidence="9 10">
    <name type="scientific">Clunio marinus</name>
    <dbReference type="NCBI Taxonomy" id="568069"/>
    <lineage>
        <taxon>Eukaryota</taxon>
        <taxon>Metazoa</taxon>
        <taxon>Ecdysozoa</taxon>
        <taxon>Arthropoda</taxon>
        <taxon>Hexapoda</taxon>
        <taxon>Insecta</taxon>
        <taxon>Pterygota</taxon>
        <taxon>Neoptera</taxon>
        <taxon>Endopterygota</taxon>
        <taxon>Diptera</taxon>
        <taxon>Nematocera</taxon>
        <taxon>Chironomoidea</taxon>
        <taxon>Chironomidae</taxon>
        <taxon>Clunio</taxon>
    </lineage>
</organism>
<keyword evidence="10" id="KW-1185">Reference proteome</keyword>
<feature type="domain" description="Chitin-binding type-2" evidence="8">
    <location>
        <begin position="294"/>
        <end position="355"/>
    </location>
</feature>
<dbReference type="Gene3D" id="2.170.140.10">
    <property type="entry name" value="Chitin binding domain"/>
    <property type="match status" value="4"/>
</dbReference>
<evidence type="ECO:0000256" key="4">
    <source>
        <dbReference type="ARBA" id="ARBA00023157"/>
    </source>
</evidence>
<dbReference type="InterPro" id="IPR036508">
    <property type="entry name" value="Chitin-bd_dom_sf"/>
</dbReference>
<feature type="region of interest" description="Disordered" evidence="6">
    <location>
        <begin position="30"/>
        <end position="59"/>
    </location>
</feature>
<accession>A0A1J1IQG8</accession>
<dbReference type="STRING" id="568069.A0A1J1IQG8"/>
<dbReference type="Proteomes" id="UP000183832">
    <property type="component" value="Unassembled WGS sequence"/>
</dbReference>
<dbReference type="AlphaFoldDB" id="A0A1J1IQG8"/>
<dbReference type="PANTHER" id="PTHR23301">
    <property type="entry name" value="CHITIN BINDING PERITROPHIN-A"/>
    <property type="match status" value="1"/>
</dbReference>
<dbReference type="GO" id="GO:0008061">
    <property type="term" value="F:chitin binding"/>
    <property type="evidence" value="ECO:0007669"/>
    <property type="project" value="UniProtKB-KW"/>
</dbReference>
<dbReference type="Pfam" id="PF01607">
    <property type="entry name" value="CBM_14"/>
    <property type="match status" value="4"/>
</dbReference>
<keyword evidence="1" id="KW-0147">Chitin-binding</keyword>
<evidence type="ECO:0000256" key="3">
    <source>
        <dbReference type="ARBA" id="ARBA00022737"/>
    </source>
</evidence>
<keyword evidence="5" id="KW-0325">Glycoprotein</keyword>
<feature type="domain" description="Chitin-binding type-2" evidence="8">
    <location>
        <begin position="516"/>
        <end position="576"/>
    </location>
</feature>
<evidence type="ECO:0000256" key="2">
    <source>
        <dbReference type="ARBA" id="ARBA00022729"/>
    </source>
</evidence>
<dbReference type="PANTHER" id="PTHR23301:SF0">
    <property type="entry name" value="CHITIN-BINDING TYPE-2 DOMAIN-CONTAINING PROTEIN-RELATED"/>
    <property type="match status" value="1"/>
</dbReference>
<evidence type="ECO:0000256" key="5">
    <source>
        <dbReference type="ARBA" id="ARBA00023180"/>
    </source>
</evidence>
<feature type="chain" id="PRO_5012136533" evidence="7">
    <location>
        <begin position="19"/>
        <end position="586"/>
    </location>
</feature>
<reference evidence="9 10" key="1">
    <citation type="submission" date="2015-04" db="EMBL/GenBank/DDBJ databases">
        <authorList>
            <person name="Syromyatnikov M.Y."/>
            <person name="Popov V.N."/>
        </authorList>
    </citation>
    <scope>NUCLEOTIDE SEQUENCE [LARGE SCALE GENOMIC DNA]</scope>
</reference>
<feature type="domain" description="Chitin-binding type-2" evidence="8">
    <location>
        <begin position="195"/>
        <end position="254"/>
    </location>
</feature>
<dbReference type="PROSITE" id="PS50940">
    <property type="entry name" value="CHIT_BIND_II"/>
    <property type="match status" value="4"/>
</dbReference>
<feature type="compositionally biased region" description="Pro residues" evidence="6">
    <location>
        <begin position="450"/>
        <end position="494"/>
    </location>
</feature>
<sequence>MKVFVLCIALLVVSCITASPLSEEVDENFDNNETVSNEMNEGDALPLENDNDRKVSGEASAVEEITDDYDDSNESENVEKQLTQDEMEKLYGIPIPICLQYTDNVHPLHLSHLSDCGKFYKCSNGRGFLLDCPIGEHWSVKLNRCDYPYSANCIADGVYRYRIKKVKPMPAQATFQIQEENSPTDDEIIPEFEIDARCEGSDPFKPYHFKHKSDCNKFYKCYMGKAYVLKCPKYQQWSESMSRCEHPSTARCTVARPAALPAAQSFEVIGVGNFDENYYDYGEEEEEADFKIKDARCLLENNDRFHPTQFSHPNDCGSFYKCIDDTAVKINCPAGLHYNVASESCDYSYRARCTSGIRPAKEVMQQPMPQYNGMMPDFEMLKEHPEMGSYFVMMQQYPELMSYYYAMLLQQYPGFMQQYPGLMQQYPGMMQQYPGMMPQMPSAPNLPDSQPKPDPAPKPPQPNNQMPQPQPFPQPGPEFPNWMPIPKPNVPLPNIPDNSDESDDQENFVFKNGKVSKNCPGEESPLEPVHLGHENDCSKFYKCFNGRAFIMNCPSGQEWSDSLQRCDFHEFSNCDPLELVKKKIQI</sequence>